<dbReference type="InterPro" id="IPR032567">
    <property type="entry name" value="RTL1-rel"/>
</dbReference>
<feature type="region of interest" description="Disordered" evidence="1">
    <location>
        <begin position="209"/>
        <end position="252"/>
    </location>
</feature>
<evidence type="ECO:0000313" key="4">
    <source>
        <dbReference type="Proteomes" id="UP001151760"/>
    </source>
</evidence>
<feature type="region of interest" description="Disordered" evidence="1">
    <location>
        <begin position="60"/>
        <end position="134"/>
    </location>
</feature>
<dbReference type="CDD" id="cd00303">
    <property type="entry name" value="retropepsin_like"/>
    <property type="match status" value="1"/>
</dbReference>
<dbReference type="EMBL" id="BQNB010008815">
    <property type="protein sequence ID" value="GJS54649.1"/>
    <property type="molecule type" value="Genomic_DNA"/>
</dbReference>
<dbReference type="InterPro" id="IPR043502">
    <property type="entry name" value="DNA/RNA_pol_sf"/>
</dbReference>
<gene>
    <name evidence="3" type="ORF">Tco_0628011</name>
</gene>
<dbReference type="Gene3D" id="4.10.60.10">
    <property type="entry name" value="Zinc finger, CCHC-type"/>
    <property type="match status" value="1"/>
</dbReference>
<name>A0ABQ4WP39_9ASTR</name>
<feature type="region of interest" description="Disordered" evidence="1">
    <location>
        <begin position="675"/>
        <end position="702"/>
    </location>
</feature>
<feature type="compositionally biased region" description="Basic and acidic residues" evidence="1">
    <location>
        <begin position="224"/>
        <end position="247"/>
    </location>
</feature>
<evidence type="ECO:0000313" key="3">
    <source>
        <dbReference type="EMBL" id="GJS54649.1"/>
    </source>
</evidence>
<reference evidence="3" key="2">
    <citation type="submission" date="2022-01" db="EMBL/GenBank/DDBJ databases">
        <authorList>
            <person name="Yamashiro T."/>
            <person name="Shiraishi A."/>
            <person name="Satake H."/>
            <person name="Nakayama K."/>
        </authorList>
    </citation>
    <scope>NUCLEOTIDE SEQUENCE</scope>
</reference>
<sequence>MLVFPPMSGCDRLVIRAKLSQSSKCVSSILSTTGKGYEYKYGGQRSYKRILTQIMLPRMTTRSGGQATAAPRGGRTGGRTGRGGGRTRGRSGDQGNYGIDGQGGQVGGQGNQGSNLGNGRNQNGDAVNNNIQGNEYDGKGGAIVYTRWIEKMESVQDMSGCKDNQKVKYIAGSFVGKALTWWNSQIQTRSREVTVAMEPTTIQRAVQKAETLTDEAVRNGSLKKNPEKRGNSGEPSKDMNARDENKRTKTGNAFATTTNPVRREYNDPIPKCISCNLHHPPEIPCQACFNCSRPIHMTKDCRVAPRMVNPVNARNLTAAPGACYECGGTDHFKAACPTLNQAPRPGGNRPNQVAANNGGQGRGNNGIEPSDLGFSYEIEIATGQLVEIDKAIRGCKVEIEGHVFDINLIPFGSGSFNVIIGMDWLSNHKAEIICHEKVVRIPLPDGKVLRVIGERPEEKMRHLMSAKAKEQKQEEIVVVRDFLEVFSDDLSGLPPIREIEFRIELVPGAIPVVKPPYRVSPSEMEELLSQLKELQDNGFIRPSSSPWGAPVLFVKKNDGSFRMCIRVNRLQEEAAFKSTRVVMVNVNTGHGNVSSGRVYVNSGTQFKSGASRFNTGKQNVNSGRVNVNMLGVNQASYIKPDFSAYKLHENAVKGKIGTAVKTSAGCVWRKAIPLSKTNSGPTPDSNVRVSRGPQGRPKPVKAWGPMKIIKNCPKWDLVTLGGSKDADENQGGLANESAGFAEIVDFFEVPTQLSSKSGGWDQLVAYATALILSIHWPSHMPTDDLLQTVPKLISRIDSLELDLKQTKLTMGNAIVKLVKKVKKPLLLGEIQGQREGKAPLCSVKKSKEDKGTDLTRRARLAKQ</sequence>
<keyword evidence="4" id="KW-1185">Reference proteome</keyword>
<dbReference type="SMART" id="SM00343">
    <property type="entry name" value="ZnF_C2HC"/>
    <property type="match status" value="2"/>
</dbReference>
<dbReference type="Gene3D" id="3.10.10.10">
    <property type="entry name" value="HIV Type 1 Reverse Transcriptase, subunit A, domain 1"/>
    <property type="match status" value="1"/>
</dbReference>
<feature type="domain" description="CCHC-type" evidence="2">
    <location>
        <begin position="287"/>
        <end position="303"/>
    </location>
</feature>
<dbReference type="GO" id="GO:0003964">
    <property type="term" value="F:RNA-directed DNA polymerase activity"/>
    <property type="evidence" value="ECO:0007669"/>
    <property type="project" value="UniProtKB-KW"/>
</dbReference>
<evidence type="ECO:0000259" key="2">
    <source>
        <dbReference type="SMART" id="SM00343"/>
    </source>
</evidence>
<feature type="compositionally biased region" description="Gly residues" evidence="1">
    <location>
        <begin position="98"/>
        <end position="111"/>
    </location>
</feature>
<accession>A0ABQ4WP39</accession>
<feature type="compositionally biased region" description="Gly residues" evidence="1">
    <location>
        <begin position="74"/>
        <end position="86"/>
    </location>
</feature>
<dbReference type="Gene3D" id="2.40.70.10">
    <property type="entry name" value="Acid Proteases"/>
    <property type="match status" value="1"/>
</dbReference>
<feature type="region of interest" description="Disordered" evidence="1">
    <location>
        <begin position="838"/>
        <end position="863"/>
    </location>
</feature>
<comment type="caution">
    <text evidence="3">The sequence shown here is derived from an EMBL/GenBank/DDBJ whole genome shotgun (WGS) entry which is preliminary data.</text>
</comment>
<evidence type="ECO:0000256" key="1">
    <source>
        <dbReference type="SAM" id="MobiDB-lite"/>
    </source>
</evidence>
<feature type="compositionally biased region" description="Basic and acidic residues" evidence="1">
    <location>
        <begin position="845"/>
        <end position="856"/>
    </location>
</feature>
<dbReference type="PANTHER" id="PTHR15503">
    <property type="entry name" value="LDOC1 RELATED"/>
    <property type="match status" value="1"/>
</dbReference>
<dbReference type="InterPro" id="IPR021109">
    <property type="entry name" value="Peptidase_aspartic_dom_sf"/>
</dbReference>
<reference evidence="3" key="1">
    <citation type="journal article" date="2022" name="Int. J. Mol. Sci.">
        <title>Draft Genome of Tanacetum Coccineum: Genomic Comparison of Closely Related Tanacetum-Family Plants.</title>
        <authorList>
            <person name="Yamashiro T."/>
            <person name="Shiraishi A."/>
            <person name="Nakayama K."/>
            <person name="Satake H."/>
        </authorList>
    </citation>
    <scope>NUCLEOTIDE SEQUENCE</scope>
</reference>
<proteinExistence type="predicted"/>
<feature type="region of interest" description="Disordered" evidence="1">
    <location>
        <begin position="340"/>
        <end position="366"/>
    </location>
</feature>
<feature type="compositionally biased region" description="Low complexity" evidence="1">
    <location>
        <begin position="112"/>
        <end position="124"/>
    </location>
</feature>
<keyword evidence="3" id="KW-0695">RNA-directed DNA polymerase</keyword>
<organism evidence="3 4">
    <name type="scientific">Tanacetum coccineum</name>
    <dbReference type="NCBI Taxonomy" id="301880"/>
    <lineage>
        <taxon>Eukaryota</taxon>
        <taxon>Viridiplantae</taxon>
        <taxon>Streptophyta</taxon>
        <taxon>Embryophyta</taxon>
        <taxon>Tracheophyta</taxon>
        <taxon>Spermatophyta</taxon>
        <taxon>Magnoliopsida</taxon>
        <taxon>eudicotyledons</taxon>
        <taxon>Gunneridae</taxon>
        <taxon>Pentapetalae</taxon>
        <taxon>asterids</taxon>
        <taxon>campanulids</taxon>
        <taxon>Asterales</taxon>
        <taxon>Asteraceae</taxon>
        <taxon>Asteroideae</taxon>
        <taxon>Anthemideae</taxon>
        <taxon>Anthemidinae</taxon>
        <taxon>Tanacetum</taxon>
    </lineage>
</organism>
<feature type="compositionally biased region" description="Polar residues" evidence="1">
    <location>
        <begin position="675"/>
        <end position="688"/>
    </location>
</feature>
<dbReference type="InterPro" id="IPR001878">
    <property type="entry name" value="Znf_CCHC"/>
</dbReference>
<dbReference type="Proteomes" id="UP001151760">
    <property type="component" value="Unassembled WGS sequence"/>
</dbReference>
<dbReference type="Pfam" id="PF08284">
    <property type="entry name" value="RVP_2"/>
    <property type="match status" value="1"/>
</dbReference>
<protein>
    <submittedName>
        <fullName evidence="3">Reverse transcriptase domain-containing protein</fullName>
    </submittedName>
</protein>
<keyword evidence="3" id="KW-0548">Nucleotidyltransferase</keyword>
<dbReference type="SUPFAM" id="SSF56672">
    <property type="entry name" value="DNA/RNA polymerases"/>
    <property type="match status" value="1"/>
</dbReference>
<dbReference type="PANTHER" id="PTHR15503:SF42">
    <property type="entry name" value="ZINC FINGER, CCHC-TYPE, RETROTRANSPOSON GAG DOMAIN, ASPARTIC PEPTIDASE DOMAIN PROTEIN-RELATED"/>
    <property type="match status" value="1"/>
</dbReference>
<feature type="domain" description="CCHC-type" evidence="2">
    <location>
        <begin position="322"/>
        <end position="338"/>
    </location>
</feature>
<keyword evidence="3" id="KW-0808">Transferase</keyword>